<evidence type="ECO:0000313" key="1">
    <source>
        <dbReference type="EMBL" id="EST46496.1"/>
    </source>
</evidence>
<keyword evidence="3" id="KW-1185">Reference proteome</keyword>
<accession>V6LS27</accession>
<evidence type="ECO:0000313" key="3">
    <source>
        <dbReference type="Proteomes" id="UP000018208"/>
    </source>
</evidence>
<sequence>MTSRRRRVSGDIQQVATPPIPQINDQQMIQDSLNISTVISQQALSTTQITPQLPVAEVQRIPNIPLQQEIIFNQTPPPFNSEEMRIPSQDPLNQLQPLSHRRRKSTVGSENNQQFNVQSQFIQQSQQQNDFSQAESFFDMVNEIADTQVDSEIVPKNQHSSSSLNLPTHQRQRSVEIDFPNCTPSLLEQTHANHPEPELFFGAEIANTSSTAQTRRRKMQIQQPQQGDSQQYFAQQKHTDNINLTNDSFSNSTSIPPPIPPPVFQQNFSKTENQKIHPYQPVFQQQEQQISIPPIKDIKQNILQQQIVQKLIVISDAQQAQFFVPPPIPVQVYQAQNQLQQPPTLSQSIQQNVFIPQQQQTSSIVIPNHIINQTSGTSKLSSLFPLYQISQLQQVIDHCKLNVQNQGISQLFYAAILYRLGDKSIIFQLIQQQVQFGTQFCDINNYIKHNQLDKALATAVINNLPVQQTIANNIINNIKQTNLYTDQFLDILQKDSPHQEFLSYLTLNNQYELAFSLLVMLNYVFEPTENFGFKVENSVNFSIENWTEISELIEFSQLVLLHNNIPILPLNNSHLETLPFCPFLLEAKLNKGETNSYYNLILLNHFQTVLKKLSGRPIKNINFQQNKYSKFVFLSSAEMQQYCQENGKKLYNFRDLSLTLELNEKTNEIGKFLDVQGVSKLSDILNKGLGKLLGTTH</sequence>
<evidence type="ECO:0000313" key="2">
    <source>
        <dbReference type="EMBL" id="KAH0573882.1"/>
    </source>
</evidence>
<dbReference type="EMBL" id="AUWU02000004">
    <property type="protein sequence ID" value="KAH0573882.1"/>
    <property type="molecule type" value="Genomic_DNA"/>
</dbReference>
<protein>
    <submittedName>
        <fullName evidence="1">Uncharacterized protein</fullName>
    </submittedName>
</protein>
<dbReference type="AlphaFoldDB" id="V6LS27"/>
<proteinExistence type="predicted"/>
<reference evidence="1 2" key="1">
    <citation type="journal article" date="2014" name="PLoS Genet.">
        <title>The Genome of Spironucleus salmonicida Highlights a Fish Pathogen Adapted to Fluctuating Environments.</title>
        <authorList>
            <person name="Xu F."/>
            <person name="Jerlstrom-Hultqvist J."/>
            <person name="Einarsson E."/>
            <person name="Astvaldsson A."/>
            <person name="Svard S.G."/>
            <person name="Andersson J.O."/>
        </authorList>
    </citation>
    <scope>NUCLEOTIDE SEQUENCE</scope>
    <source>
        <strain evidence="2">ATCC 50377</strain>
    </source>
</reference>
<dbReference type="Proteomes" id="UP000018208">
    <property type="component" value="Unassembled WGS sequence"/>
</dbReference>
<organism evidence="1">
    <name type="scientific">Spironucleus salmonicida</name>
    <dbReference type="NCBI Taxonomy" id="348837"/>
    <lineage>
        <taxon>Eukaryota</taxon>
        <taxon>Metamonada</taxon>
        <taxon>Diplomonadida</taxon>
        <taxon>Hexamitidae</taxon>
        <taxon>Hexamitinae</taxon>
        <taxon>Spironucleus</taxon>
    </lineage>
</organism>
<dbReference type="EMBL" id="KI546074">
    <property type="protein sequence ID" value="EST46496.1"/>
    <property type="molecule type" value="Genomic_DNA"/>
</dbReference>
<name>V6LS27_9EUKA</name>
<dbReference type="VEuPathDB" id="GiardiaDB:SS50377_23817"/>
<reference evidence="2" key="2">
    <citation type="submission" date="2020-12" db="EMBL/GenBank/DDBJ databases">
        <title>New Spironucleus salmonicida genome in near-complete chromosomes.</title>
        <authorList>
            <person name="Xu F."/>
            <person name="Kurt Z."/>
            <person name="Jimenez-Gonzalez A."/>
            <person name="Astvaldsson A."/>
            <person name="Andersson J.O."/>
            <person name="Svard S.G."/>
        </authorList>
    </citation>
    <scope>NUCLEOTIDE SEQUENCE</scope>
    <source>
        <strain evidence="2">ATCC 50377</strain>
    </source>
</reference>
<gene>
    <name evidence="1" type="ORF">SS50377_13577</name>
    <name evidence="2" type="ORF">SS50377_23817</name>
</gene>